<evidence type="ECO:0000313" key="1">
    <source>
        <dbReference type="EMBL" id="NYJ04207.1"/>
    </source>
</evidence>
<evidence type="ECO:0000313" key="2">
    <source>
        <dbReference type="Proteomes" id="UP000541969"/>
    </source>
</evidence>
<organism evidence="1 2">
    <name type="scientific">Petropleomorpha daqingensis</name>
    <dbReference type="NCBI Taxonomy" id="2026353"/>
    <lineage>
        <taxon>Bacteria</taxon>
        <taxon>Bacillati</taxon>
        <taxon>Actinomycetota</taxon>
        <taxon>Actinomycetes</taxon>
        <taxon>Geodermatophilales</taxon>
        <taxon>Geodermatophilaceae</taxon>
        <taxon>Petropleomorpha</taxon>
    </lineage>
</organism>
<dbReference type="Proteomes" id="UP000541969">
    <property type="component" value="Unassembled WGS sequence"/>
</dbReference>
<dbReference type="AlphaFoldDB" id="A0A853CA57"/>
<name>A0A853CA57_9ACTN</name>
<proteinExistence type="predicted"/>
<dbReference type="EMBL" id="JACBZT010000001">
    <property type="protein sequence ID" value="NYJ04207.1"/>
    <property type="molecule type" value="Genomic_DNA"/>
</dbReference>
<reference evidence="1 2" key="1">
    <citation type="submission" date="2020-07" db="EMBL/GenBank/DDBJ databases">
        <title>Sequencing the genomes of 1000 actinobacteria strains.</title>
        <authorList>
            <person name="Klenk H.-P."/>
        </authorList>
    </citation>
    <scope>NUCLEOTIDE SEQUENCE [LARGE SCALE GENOMIC DNA]</scope>
    <source>
        <strain evidence="1 2">DSM 104001</strain>
    </source>
</reference>
<gene>
    <name evidence="1" type="ORF">GGQ55_000485</name>
</gene>
<accession>A0A853CA57</accession>
<dbReference type="RefSeq" id="WP_179714950.1">
    <property type="nucleotide sequence ID" value="NZ_JACBZT010000001.1"/>
</dbReference>
<comment type="caution">
    <text evidence="1">The sequence shown here is derived from an EMBL/GenBank/DDBJ whole genome shotgun (WGS) entry which is preliminary data.</text>
</comment>
<protein>
    <submittedName>
        <fullName evidence="1">Uncharacterized protein</fullName>
    </submittedName>
</protein>
<keyword evidence="2" id="KW-1185">Reference proteome</keyword>
<sequence length="51" mass="5943">MDNWTYTEELRAQLSRPRTRHAGRSRDRDVARLLAPWRRHSGGPDAVVRGD</sequence>